<reference evidence="6" key="1">
    <citation type="submission" date="2024-05" db="EMBL/GenBank/DDBJ databases">
        <title>Isolation and characterization of Sporomusa carbonis sp. nov., a carboxydotrophic hydrogenogen in the genus of Sporomusa isolated from a charcoal burning pile.</title>
        <authorList>
            <person name="Boeer T."/>
            <person name="Rosenbaum F."/>
            <person name="Eysell L."/>
            <person name="Mueller V."/>
            <person name="Daniel R."/>
            <person name="Poehlein A."/>
        </authorList>
    </citation>
    <scope>NUCLEOTIDE SEQUENCE [LARGE SCALE GENOMIC DNA]</scope>
    <source>
        <strain evidence="6">DSM 3132</strain>
    </source>
</reference>
<evidence type="ECO:0008006" key="8">
    <source>
        <dbReference type="Google" id="ProtNLM"/>
    </source>
</evidence>
<proteinExistence type="inferred from homology"/>
<dbReference type="InterPro" id="IPR003567">
    <property type="entry name" value="Cyt_c_biogenesis"/>
</dbReference>
<evidence type="ECO:0000313" key="6">
    <source>
        <dbReference type="EMBL" id="XFO71618.1"/>
    </source>
</evidence>
<dbReference type="InterPro" id="IPR032523">
    <property type="entry name" value="CcmF_C"/>
</dbReference>
<dbReference type="PRINTS" id="PR01410">
    <property type="entry name" value="CCBIOGENESIS"/>
</dbReference>
<feature type="transmembrane region" description="Helical" evidence="3">
    <location>
        <begin position="163"/>
        <end position="191"/>
    </location>
</feature>
<feature type="transmembrane region" description="Helical" evidence="3">
    <location>
        <begin position="475"/>
        <end position="491"/>
    </location>
</feature>
<keyword evidence="3" id="KW-0472">Membrane</keyword>
<keyword evidence="7" id="KW-1185">Reference proteome</keyword>
<feature type="transmembrane region" description="Helical" evidence="3">
    <location>
        <begin position="44"/>
        <end position="64"/>
    </location>
</feature>
<dbReference type="Pfam" id="PF16327">
    <property type="entry name" value="CcmF_C"/>
    <property type="match status" value="1"/>
</dbReference>
<organism evidence="6 7">
    <name type="scientific">Sporomusa acidovorans (strain ATCC 49682 / DSM 3132 / Mol)</name>
    <dbReference type="NCBI Taxonomy" id="1123286"/>
    <lineage>
        <taxon>Bacteria</taxon>
        <taxon>Bacillati</taxon>
        <taxon>Bacillota</taxon>
        <taxon>Negativicutes</taxon>
        <taxon>Selenomonadales</taxon>
        <taxon>Sporomusaceae</taxon>
        <taxon>Sporomusa</taxon>
    </lineage>
</organism>
<dbReference type="PANTHER" id="PTHR43653:SF1">
    <property type="entry name" value="CYTOCHROME C-TYPE BIOGENESIS PROTEIN CCMF"/>
    <property type="match status" value="1"/>
</dbReference>
<feature type="domain" description="Cytochrome c-type biogenesis protein CcmF C-terminal" evidence="5">
    <location>
        <begin position="340"/>
        <end position="580"/>
    </location>
</feature>
<feature type="transmembrane region" description="Helical" evidence="3">
    <location>
        <begin position="419"/>
        <end position="440"/>
    </location>
</feature>
<protein>
    <recommendedName>
        <fullName evidence="8">Cytochrome c-type biogenesis protein CcmF</fullName>
    </recommendedName>
</protein>
<evidence type="ECO:0000259" key="4">
    <source>
        <dbReference type="Pfam" id="PF01578"/>
    </source>
</evidence>
<sequence>MIGVISLFLGCICSIAALFSAISRYSRAKLLPNCAKISAFSVFLYQLSAIFSILAAAFLVYAILTDQFQYNYVWSYSAASLPLFYKLAVFWAGQEGSFLLWLLFHSLIGLYLLKKGYLPKPAFIAYCMVQTVLHIILLLKNPFLLHPGPFTESMGLNPLLQDFWMVIHPPLIFMGYALLAVPFALAIGGLIANKPKELIEHALPWSMLAWGFLGSGIFLGAYWAYKTLGWGGYWSWDPVENASLIPWLTCTALIHFLFIAHKKAGAYRAAYFCAIYTFILVLYGTYLTRSGVLSDFSVHSFSQDSSASMLAMLMLSLGVMATVILIIKWRLLPAVPLYQSFYSREFSLAAGGVTLLGLAGLILLGTSAPLITQLFGSPQSIDPGFYNRSTLPLTVILLVFTNLSLLHNWNQGKLKSKKYYLALLPSLFLGLLFCSCYSIFQPLAILVTGLSFVLIAIHASLLVKKRLIAASLSHMGLGFLCIGILVTSLASEKTTVSLQPQQAVSIFGQAIEYTGSTAKKSAQQKIESFKIDQGKYIYAVTKYSADGRASAHEPAILKTLRGDLYLTPSQSNTEKRQVRLALDTPQTLDHMTFTLKNILVDKQAADSLKITVQVLVETKNTENMYTLEMVQQDGKFHALPRKISDTCQLSLQSLNTNTKEISLRIDVLPQDNRNIDVEISFKPLMWLVWLGCLFIIAGILTKVFVSKKNYSL</sequence>
<evidence type="ECO:0000313" key="7">
    <source>
        <dbReference type="Proteomes" id="UP000216052"/>
    </source>
</evidence>
<evidence type="ECO:0000256" key="1">
    <source>
        <dbReference type="ARBA" id="ARBA00009186"/>
    </source>
</evidence>
<feature type="domain" description="Cytochrome c assembly protein" evidence="4">
    <location>
        <begin position="91"/>
        <end position="290"/>
    </location>
</feature>
<feature type="transmembrane region" description="Helical" evidence="3">
    <location>
        <begin position="98"/>
        <end position="114"/>
    </location>
</feature>
<feature type="transmembrane region" description="Helical" evidence="3">
    <location>
        <begin position="123"/>
        <end position="143"/>
    </location>
</feature>
<name>A0ABZ3IZV2_SPOA4</name>
<feature type="transmembrane region" description="Helical" evidence="3">
    <location>
        <begin position="244"/>
        <end position="260"/>
    </location>
</feature>
<dbReference type="Proteomes" id="UP000216052">
    <property type="component" value="Chromosome"/>
</dbReference>
<feature type="transmembrane region" description="Helical" evidence="3">
    <location>
        <begin position="684"/>
        <end position="705"/>
    </location>
</feature>
<feature type="transmembrane region" description="Helical" evidence="3">
    <location>
        <begin position="391"/>
        <end position="407"/>
    </location>
</feature>
<feature type="transmembrane region" description="Helical" evidence="3">
    <location>
        <begin position="203"/>
        <end position="224"/>
    </location>
</feature>
<feature type="transmembrane region" description="Helical" evidence="3">
    <location>
        <begin position="307"/>
        <end position="327"/>
    </location>
</feature>
<dbReference type="InterPro" id="IPR002541">
    <property type="entry name" value="Cyt_c_assembly"/>
</dbReference>
<evidence type="ECO:0000259" key="5">
    <source>
        <dbReference type="Pfam" id="PF16327"/>
    </source>
</evidence>
<accession>A0ABZ3IZV2</accession>
<dbReference type="PANTHER" id="PTHR43653">
    <property type="entry name" value="CYTOCHROME C ASSEMBLY PROTEIN-RELATED"/>
    <property type="match status" value="1"/>
</dbReference>
<dbReference type="RefSeq" id="WP_169716829.1">
    <property type="nucleotide sequence ID" value="NZ_CP155571.1"/>
</dbReference>
<feature type="transmembrane region" description="Helical" evidence="3">
    <location>
        <begin position="348"/>
        <end position="371"/>
    </location>
</feature>
<keyword evidence="2" id="KW-0201">Cytochrome c-type biogenesis</keyword>
<dbReference type="Pfam" id="PF01578">
    <property type="entry name" value="Cytochrom_C_asm"/>
    <property type="match status" value="1"/>
</dbReference>
<comment type="similarity">
    <text evidence="1">Belongs to the CcmF/CycK/Ccl1/NrfE/CcsA family.</text>
</comment>
<keyword evidence="3" id="KW-1133">Transmembrane helix</keyword>
<evidence type="ECO:0000256" key="2">
    <source>
        <dbReference type="ARBA" id="ARBA00022748"/>
    </source>
</evidence>
<feature type="transmembrane region" description="Helical" evidence="3">
    <location>
        <begin position="269"/>
        <end position="287"/>
    </location>
</feature>
<dbReference type="EMBL" id="CP155571">
    <property type="protein sequence ID" value="XFO71618.1"/>
    <property type="molecule type" value="Genomic_DNA"/>
</dbReference>
<evidence type="ECO:0000256" key="3">
    <source>
        <dbReference type="SAM" id="Phobius"/>
    </source>
</evidence>
<feature type="transmembrane region" description="Helical" evidence="3">
    <location>
        <begin position="446"/>
        <end position="463"/>
    </location>
</feature>
<keyword evidence="3" id="KW-0812">Transmembrane</keyword>
<gene>
    <name evidence="6" type="ORF">SPACI_016520</name>
</gene>